<feature type="transmembrane region" description="Helical" evidence="3">
    <location>
        <begin position="112"/>
        <end position="130"/>
    </location>
</feature>
<keyword evidence="6" id="KW-1185">Reference proteome</keyword>
<dbReference type="EMBL" id="VLLF01000007">
    <property type="protein sequence ID" value="TWI84816.1"/>
    <property type="molecule type" value="Genomic_DNA"/>
</dbReference>
<dbReference type="PANTHER" id="PTHR12304:SF4">
    <property type="entry name" value="URIDINE NUCLEOSIDASE"/>
    <property type="match status" value="1"/>
</dbReference>
<evidence type="ECO:0000256" key="1">
    <source>
        <dbReference type="ARBA" id="ARBA00022801"/>
    </source>
</evidence>
<gene>
    <name evidence="5" type="ORF">JM93_03152</name>
</gene>
<feature type="domain" description="Inosine/uridine-preferring nucleoside hydrolase" evidence="4">
    <location>
        <begin position="183"/>
        <end position="448"/>
    </location>
</feature>
<accession>A0A562SVI5</accession>
<evidence type="ECO:0000256" key="2">
    <source>
        <dbReference type="ARBA" id="ARBA00023295"/>
    </source>
</evidence>
<dbReference type="OrthoDB" id="9797882at2"/>
<keyword evidence="3" id="KW-1133">Transmembrane helix</keyword>
<dbReference type="Proteomes" id="UP000320593">
    <property type="component" value="Unassembled WGS sequence"/>
</dbReference>
<comment type="caution">
    <text evidence="5">The sequence shown here is derived from an EMBL/GenBank/DDBJ whole genome shotgun (WGS) entry which is preliminary data.</text>
</comment>
<dbReference type="GO" id="GO:0005829">
    <property type="term" value="C:cytosol"/>
    <property type="evidence" value="ECO:0007669"/>
    <property type="project" value="TreeGrafter"/>
</dbReference>
<proteinExistence type="predicted"/>
<keyword evidence="3" id="KW-0472">Membrane</keyword>
<dbReference type="Gene3D" id="3.90.245.10">
    <property type="entry name" value="Ribonucleoside hydrolase-like"/>
    <property type="match status" value="1"/>
</dbReference>
<keyword evidence="1 5" id="KW-0378">Hydrolase</keyword>
<reference evidence="5 6" key="1">
    <citation type="submission" date="2019-07" db="EMBL/GenBank/DDBJ databases">
        <title>Genomic Encyclopedia of Archaeal and Bacterial Type Strains, Phase II (KMG-II): from individual species to whole genera.</title>
        <authorList>
            <person name="Goeker M."/>
        </authorList>
    </citation>
    <scope>NUCLEOTIDE SEQUENCE [LARGE SCALE GENOMIC DNA]</scope>
    <source>
        <strain evidence="5 6">ATCC BAA-252</strain>
    </source>
</reference>
<dbReference type="InterPro" id="IPR036452">
    <property type="entry name" value="Ribo_hydro-like"/>
</dbReference>
<evidence type="ECO:0000259" key="4">
    <source>
        <dbReference type="Pfam" id="PF01156"/>
    </source>
</evidence>
<evidence type="ECO:0000313" key="5">
    <source>
        <dbReference type="EMBL" id="TWI84816.1"/>
    </source>
</evidence>
<name>A0A562SVI5_9HYPH</name>
<dbReference type="PANTHER" id="PTHR12304">
    <property type="entry name" value="INOSINE-URIDINE PREFERRING NUCLEOSIDE HYDROLASE"/>
    <property type="match status" value="1"/>
</dbReference>
<keyword evidence="2" id="KW-0326">Glycosidase</keyword>
<dbReference type="InterPro" id="IPR023186">
    <property type="entry name" value="IUNH"/>
</dbReference>
<keyword evidence="3" id="KW-0812">Transmembrane</keyword>
<dbReference type="GO" id="GO:0008477">
    <property type="term" value="F:purine nucleosidase activity"/>
    <property type="evidence" value="ECO:0007669"/>
    <property type="project" value="TreeGrafter"/>
</dbReference>
<dbReference type="SUPFAM" id="SSF53590">
    <property type="entry name" value="Nucleoside hydrolase"/>
    <property type="match status" value="1"/>
</dbReference>
<protein>
    <submittedName>
        <fullName evidence="5">Inosine-uridine preferring nucleoside hydrolase</fullName>
    </submittedName>
</protein>
<evidence type="ECO:0000256" key="3">
    <source>
        <dbReference type="SAM" id="Phobius"/>
    </source>
</evidence>
<evidence type="ECO:0000313" key="6">
    <source>
        <dbReference type="Proteomes" id="UP000320593"/>
    </source>
</evidence>
<dbReference type="InterPro" id="IPR001910">
    <property type="entry name" value="Inosine/uridine_hydrolase_dom"/>
</dbReference>
<organism evidence="5 6">
    <name type="scientific">Roseibium hamelinense</name>
    <dbReference type="NCBI Taxonomy" id="150831"/>
    <lineage>
        <taxon>Bacteria</taxon>
        <taxon>Pseudomonadati</taxon>
        <taxon>Pseudomonadota</taxon>
        <taxon>Alphaproteobacteria</taxon>
        <taxon>Hyphomicrobiales</taxon>
        <taxon>Stappiaceae</taxon>
        <taxon>Roseibium</taxon>
    </lineage>
</organism>
<sequence>MNTVAFACAPLNRNVRPSHMCRERACVPSAQLRPFAGCGTYPPAAPFNAAQPFAVLNTELAPHNLKGKPGFDCSDGKQACQCQSHEHDWGQMQMRPIFLVLFEMLGRRPRKAAGLLGLIAATLALPASFAQTAAPGPRVPNLILSTDVAIGLIDTNGGKSLAPAVFDQNATPLRDKISAPADIDDGLTLAMALNLDAAGQVNLLAVVPTFGNATLPAEMMVAEHIIRTLKNRDDIPLAPGALGPAAQILNPAPTWFDGTTIGIGGPDGSFARACMNPGVQLMQNTLAVHPRTTILAIGPLTDIACLLLHAPGSSLQNIEEIVVLASRLENEPLLLNGKRVNDFNFRLDPVGGALMLAENARHNVPMRFITFALSGQTSQKDTLIGFDANTFPGPAEKTPVAQNSFKWLLAASKAHNALWKGVFGTIEGPFDQYTLAAALRSNLFECGQALAYVQMCPFPAWSPDYPADANGKPTQTPYNAPDNPCVDHGPDASGVFSLIPAQLVVTQDLSMPGSLVRGQTGIDGNLPQLEGLGAQNVMACTAFADDGAPARFSEFLKKWTW</sequence>
<dbReference type="AlphaFoldDB" id="A0A562SVI5"/>
<dbReference type="Pfam" id="PF01156">
    <property type="entry name" value="IU_nuc_hydro"/>
    <property type="match status" value="1"/>
</dbReference>
<dbReference type="GO" id="GO:0006152">
    <property type="term" value="P:purine nucleoside catabolic process"/>
    <property type="evidence" value="ECO:0007669"/>
    <property type="project" value="TreeGrafter"/>
</dbReference>